<dbReference type="InterPro" id="IPR023214">
    <property type="entry name" value="HAD_sf"/>
</dbReference>
<dbReference type="InterPro" id="IPR036412">
    <property type="entry name" value="HAD-like_sf"/>
</dbReference>
<dbReference type="InterPro" id="IPR011948">
    <property type="entry name" value="Dullard_phosphatase"/>
</dbReference>
<evidence type="ECO:0000313" key="3">
    <source>
        <dbReference type="EMBL" id="CAE0230631.1"/>
    </source>
</evidence>
<reference evidence="3" key="1">
    <citation type="submission" date="2021-01" db="EMBL/GenBank/DDBJ databases">
        <authorList>
            <person name="Corre E."/>
            <person name="Pelletier E."/>
            <person name="Niang G."/>
            <person name="Scheremetjew M."/>
            <person name="Finn R."/>
            <person name="Kale V."/>
            <person name="Holt S."/>
            <person name="Cochrane G."/>
            <person name="Meng A."/>
            <person name="Brown T."/>
            <person name="Cohen L."/>
        </authorList>
    </citation>
    <scope>NUCLEOTIDE SEQUENCE</scope>
    <source>
        <strain evidence="3">Ras09</strain>
    </source>
</reference>
<dbReference type="SUPFAM" id="SSF56784">
    <property type="entry name" value="HAD-like"/>
    <property type="match status" value="1"/>
</dbReference>
<dbReference type="Pfam" id="PF03031">
    <property type="entry name" value="NIF"/>
    <property type="match status" value="1"/>
</dbReference>
<dbReference type="FunFam" id="3.40.50.1000:FF:000184">
    <property type="entry name" value="Uncharacterized protein"/>
    <property type="match status" value="1"/>
</dbReference>
<dbReference type="PROSITE" id="PS50969">
    <property type="entry name" value="FCP1"/>
    <property type="match status" value="1"/>
</dbReference>
<evidence type="ECO:0000256" key="1">
    <source>
        <dbReference type="SAM" id="MobiDB-lite"/>
    </source>
</evidence>
<dbReference type="GO" id="GO:0016791">
    <property type="term" value="F:phosphatase activity"/>
    <property type="evidence" value="ECO:0007669"/>
    <property type="project" value="InterPro"/>
</dbReference>
<dbReference type="AlphaFoldDB" id="A0A7S3FTU1"/>
<feature type="region of interest" description="Disordered" evidence="1">
    <location>
        <begin position="1"/>
        <end position="24"/>
    </location>
</feature>
<dbReference type="NCBIfam" id="TIGR02251">
    <property type="entry name" value="HIF-SF_euk"/>
    <property type="match status" value="1"/>
</dbReference>
<dbReference type="PANTHER" id="PTHR12210">
    <property type="entry name" value="DULLARD PROTEIN PHOSPHATASE"/>
    <property type="match status" value="1"/>
</dbReference>
<evidence type="ECO:0000259" key="2">
    <source>
        <dbReference type="PROSITE" id="PS50969"/>
    </source>
</evidence>
<dbReference type="InterPro" id="IPR050365">
    <property type="entry name" value="TIM50"/>
</dbReference>
<name>A0A7S3FTU1_9SPIT</name>
<dbReference type="CDD" id="cd07521">
    <property type="entry name" value="HAD_FCP1-like"/>
    <property type="match status" value="1"/>
</dbReference>
<dbReference type="InterPro" id="IPR004274">
    <property type="entry name" value="FCP1_dom"/>
</dbReference>
<organism evidence="3">
    <name type="scientific">Strombidium rassoulzadegani</name>
    <dbReference type="NCBI Taxonomy" id="1082188"/>
    <lineage>
        <taxon>Eukaryota</taxon>
        <taxon>Sar</taxon>
        <taxon>Alveolata</taxon>
        <taxon>Ciliophora</taxon>
        <taxon>Intramacronucleata</taxon>
        <taxon>Spirotrichea</taxon>
        <taxon>Oligotrichia</taxon>
        <taxon>Strombidiidae</taxon>
        <taxon>Strombidium</taxon>
    </lineage>
</organism>
<feature type="compositionally biased region" description="Acidic residues" evidence="1">
    <location>
        <begin position="12"/>
        <end position="22"/>
    </location>
</feature>
<protein>
    <recommendedName>
        <fullName evidence="2">FCP1 homology domain-containing protein</fullName>
    </recommendedName>
</protein>
<gene>
    <name evidence="3" type="ORF">SRAS04492_LOCUS2425</name>
</gene>
<feature type="domain" description="FCP1 homology" evidence="2">
    <location>
        <begin position="60"/>
        <end position="224"/>
    </location>
</feature>
<dbReference type="EMBL" id="HBIA01004614">
    <property type="protein sequence ID" value="CAE0230631.1"/>
    <property type="molecule type" value="Transcribed_RNA"/>
</dbReference>
<dbReference type="Gene3D" id="3.40.50.1000">
    <property type="entry name" value="HAD superfamily/HAD-like"/>
    <property type="match status" value="1"/>
</dbReference>
<accession>A0A7S3FTU1</accession>
<sequence>MVTKVPQYQNEGEGDENEEEEQDLHKQHFIQTVQALQIIKQWQAYPNHDKRLEVPSAQINNSGKKLLIFDMDETLIHCVDDIEQQNPEVILEIDFSDDEETVYAGINLRPYIIECLEEAKKNFHVIVFTASQQTYADAILDYIDPNNTLFEARFYRQHCFLTEEGYYVKDLRIFADWRLCDIVIVDNSVFSFAFQIDNGIPIIPFYNDKSDEEMLHLVYYLNQLATVEDVREQNRQAFELFKLGQSNQEEGV</sequence>
<dbReference type="SMART" id="SM00577">
    <property type="entry name" value="CPDc"/>
    <property type="match status" value="1"/>
</dbReference>
<proteinExistence type="predicted"/>